<keyword evidence="6" id="KW-1185">Reference proteome</keyword>
<dbReference type="InterPro" id="IPR003337">
    <property type="entry name" value="Trehalose_PPase"/>
</dbReference>
<dbReference type="GO" id="GO:0005992">
    <property type="term" value="P:trehalose biosynthetic process"/>
    <property type="evidence" value="ECO:0007669"/>
    <property type="project" value="UniProtKB-UniPathway"/>
</dbReference>
<name>A0A2K2FZE3_9SPHN</name>
<dbReference type="GO" id="GO:0046872">
    <property type="term" value="F:metal ion binding"/>
    <property type="evidence" value="ECO:0007669"/>
    <property type="project" value="UniProtKB-KW"/>
</dbReference>
<evidence type="ECO:0000256" key="1">
    <source>
        <dbReference type="ARBA" id="ARBA00005199"/>
    </source>
</evidence>
<dbReference type="PANTHER" id="PTHR43768">
    <property type="entry name" value="TREHALOSE 6-PHOSPHATE PHOSPHATASE"/>
    <property type="match status" value="1"/>
</dbReference>
<dbReference type="Pfam" id="PF02358">
    <property type="entry name" value="Trehalose_PPase"/>
    <property type="match status" value="1"/>
</dbReference>
<comment type="catalytic activity">
    <reaction evidence="4">
        <text>alpha,alpha-trehalose 6-phosphate + H2O = alpha,alpha-trehalose + phosphate</text>
        <dbReference type="Rhea" id="RHEA:23420"/>
        <dbReference type="ChEBI" id="CHEBI:15377"/>
        <dbReference type="ChEBI" id="CHEBI:16551"/>
        <dbReference type="ChEBI" id="CHEBI:43474"/>
        <dbReference type="ChEBI" id="CHEBI:58429"/>
        <dbReference type="EC" id="3.1.3.12"/>
    </reaction>
</comment>
<dbReference type="PANTHER" id="PTHR43768:SF3">
    <property type="entry name" value="TREHALOSE 6-PHOSPHATE PHOSPHATASE"/>
    <property type="match status" value="1"/>
</dbReference>
<evidence type="ECO:0000256" key="3">
    <source>
        <dbReference type="ARBA" id="ARBA00022801"/>
    </source>
</evidence>
<sequence length="253" mass="26677">MNLGPPPALRASSATALFLDFDGTLVDIADHPDAVIVAPDLRPLLERLSDALDGRLAVITGRSIAALEALLGPAELAIAGSHGGEFRPAAKAAVEPLASALPDAVVARLHEVAHENGGLLVEPKPFSAAVHYRHHPEARDNLLDCARQLAAEFGLGIKHGKQVIELTMPGSDKGTAVSRFMALPAFRGTTPVFLGDDVTDEDAFIAVDRLGGHGILVGAQRPTAAAFRFEGVAQVHHWLHAALRTFQKGDFQA</sequence>
<dbReference type="GO" id="GO:0004805">
    <property type="term" value="F:trehalose-phosphatase activity"/>
    <property type="evidence" value="ECO:0007669"/>
    <property type="project" value="UniProtKB-EC"/>
</dbReference>
<organism evidence="5 6">
    <name type="scientific">Novosphingobium guangzhouense</name>
    <dbReference type="NCBI Taxonomy" id="1850347"/>
    <lineage>
        <taxon>Bacteria</taxon>
        <taxon>Pseudomonadati</taxon>
        <taxon>Pseudomonadota</taxon>
        <taxon>Alphaproteobacteria</taxon>
        <taxon>Sphingomonadales</taxon>
        <taxon>Sphingomonadaceae</taxon>
        <taxon>Novosphingobium</taxon>
    </lineage>
</organism>
<comment type="function">
    <text evidence="4">Removes the phosphate from trehalose 6-phosphate to produce free trehalose.</text>
</comment>
<dbReference type="InterPro" id="IPR044651">
    <property type="entry name" value="OTSB-like"/>
</dbReference>
<comment type="similarity">
    <text evidence="2 4">Belongs to the trehalose phosphatase family.</text>
</comment>
<dbReference type="UniPathway" id="UPA00299"/>
<evidence type="ECO:0000256" key="4">
    <source>
        <dbReference type="RuleBase" id="RU361117"/>
    </source>
</evidence>
<evidence type="ECO:0000256" key="2">
    <source>
        <dbReference type="ARBA" id="ARBA00008770"/>
    </source>
</evidence>
<dbReference type="InterPro" id="IPR006379">
    <property type="entry name" value="HAD-SF_hydro_IIB"/>
</dbReference>
<dbReference type="NCBIfam" id="TIGR01484">
    <property type="entry name" value="HAD-SF-IIB"/>
    <property type="match status" value="1"/>
</dbReference>
<comment type="cofactor">
    <cofactor evidence="4">
        <name>Mg(2+)</name>
        <dbReference type="ChEBI" id="CHEBI:18420"/>
    </cofactor>
</comment>
<evidence type="ECO:0000313" key="5">
    <source>
        <dbReference type="EMBL" id="PNU04166.1"/>
    </source>
</evidence>
<gene>
    <name evidence="5" type="ORF">A8V01_05495</name>
</gene>
<proteinExistence type="inferred from homology"/>
<keyword evidence="4" id="KW-0460">Magnesium</keyword>
<accession>A0A2K2FZE3</accession>
<keyword evidence="3 4" id="KW-0378">Hydrolase</keyword>
<evidence type="ECO:0000313" key="6">
    <source>
        <dbReference type="Proteomes" id="UP000236327"/>
    </source>
</evidence>
<dbReference type="InterPro" id="IPR036412">
    <property type="entry name" value="HAD-like_sf"/>
</dbReference>
<dbReference type="EMBL" id="LYMM01000040">
    <property type="protein sequence ID" value="PNU04166.1"/>
    <property type="molecule type" value="Genomic_DNA"/>
</dbReference>
<comment type="pathway">
    <text evidence="1 4">Glycan biosynthesis; trehalose biosynthesis.</text>
</comment>
<dbReference type="EC" id="3.1.3.12" evidence="4"/>
<dbReference type="Proteomes" id="UP000236327">
    <property type="component" value="Unassembled WGS sequence"/>
</dbReference>
<keyword evidence="4" id="KW-0479">Metal-binding</keyword>
<comment type="caution">
    <text evidence="5">The sequence shown here is derived from an EMBL/GenBank/DDBJ whole genome shotgun (WGS) entry which is preliminary data.</text>
</comment>
<reference evidence="5 6" key="1">
    <citation type="submission" date="2016-05" db="EMBL/GenBank/DDBJ databases">
        <title>Complete genome sequence of Novosphingobium guangzhouense SA925(T).</title>
        <authorList>
            <person name="Sha S."/>
        </authorList>
    </citation>
    <scope>NUCLEOTIDE SEQUENCE [LARGE SCALE GENOMIC DNA]</scope>
    <source>
        <strain evidence="5 6">SA925</strain>
    </source>
</reference>
<dbReference type="Gene3D" id="3.30.70.1020">
    <property type="entry name" value="Trehalose-6-phosphate phosphatase related protein, domain 2"/>
    <property type="match status" value="1"/>
</dbReference>
<dbReference type="SUPFAM" id="SSF56784">
    <property type="entry name" value="HAD-like"/>
    <property type="match status" value="1"/>
</dbReference>
<dbReference type="AlphaFoldDB" id="A0A2K2FZE3"/>
<dbReference type="CDD" id="cd01627">
    <property type="entry name" value="HAD_TPP"/>
    <property type="match status" value="1"/>
</dbReference>
<protein>
    <recommendedName>
        <fullName evidence="4">Trehalose 6-phosphate phosphatase</fullName>
        <ecNumber evidence="4">3.1.3.12</ecNumber>
    </recommendedName>
</protein>
<dbReference type="InterPro" id="IPR023214">
    <property type="entry name" value="HAD_sf"/>
</dbReference>
<dbReference type="Gene3D" id="3.40.50.1000">
    <property type="entry name" value="HAD superfamily/HAD-like"/>
    <property type="match status" value="1"/>
</dbReference>
<dbReference type="NCBIfam" id="TIGR00685">
    <property type="entry name" value="T6PP"/>
    <property type="match status" value="1"/>
</dbReference>